<proteinExistence type="inferred from homology"/>
<comment type="caution">
    <text evidence="6">The sequence shown here is derived from an EMBL/GenBank/DDBJ whole genome shotgun (WGS) entry which is preliminary data.</text>
</comment>
<dbReference type="InterPro" id="IPR045851">
    <property type="entry name" value="AMP-bd_C_sf"/>
</dbReference>
<dbReference type="InterPro" id="IPR007534">
    <property type="entry name" value="LuxE"/>
</dbReference>
<gene>
    <name evidence="6" type="ORF">B0H22_11714</name>
</gene>
<dbReference type="SUPFAM" id="SSF56801">
    <property type="entry name" value="Acetyl-CoA synthetase-like"/>
    <property type="match status" value="2"/>
</dbReference>
<dbReference type="InterPro" id="IPR000873">
    <property type="entry name" value="AMP-dep_synth/lig_dom"/>
</dbReference>
<feature type="domain" description="Acyl-protein synthetase LuxE" evidence="4">
    <location>
        <begin position="500"/>
        <end position="857"/>
    </location>
</feature>
<dbReference type="Pfam" id="PF13193">
    <property type="entry name" value="AMP-binding_C"/>
    <property type="match status" value="1"/>
</dbReference>
<dbReference type="InterPro" id="IPR042099">
    <property type="entry name" value="ANL_N_sf"/>
</dbReference>
<dbReference type="GO" id="GO:0031956">
    <property type="term" value="F:medium-chain fatty acid-CoA ligase activity"/>
    <property type="evidence" value="ECO:0007669"/>
    <property type="project" value="TreeGrafter"/>
</dbReference>
<organism evidence="6 7">
    <name type="scientific">Methanohalophilus euhalobius</name>
    <dbReference type="NCBI Taxonomy" id="51203"/>
    <lineage>
        <taxon>Archaea</taxon>
        <taxon>Methanobacteriati</taxon>
        <taxon>Methanobacteriota</taxon>
        <taxon>Stenosarchaea group</taxon>
        <taxon>Methanomicrobia</taxon>
        <taxon>Methanosarcinales</taxon>
        <taxon>Methanosarcinaceae</taxon>
        <taxon>Methanohalophilus</taxon>
    </lineage>
</organism>
<dbReference type="Gene3D" id="3.40.50.12780">
    <property type="entry name" value="N-terminal domain of ligase-like"/>
    <property type="match status" value="2"/>
</dbReference>
<feature type="domain" description="AMP-binding enzyme C-terminal" evidence="5">
    <location>
        <begin position="399"/>
        <end position="475"/>
    </location>
</feature>
<dbReference type="RefSeq" id="WP_219843286.1">
    <property type="nucleotide sequence ID" value="NZ_PVBU01000017.1"/>
</dbReference>
<dbReference type="EMBL" id="PVBU01000017">
    <property type="protein sequence ID" value="PQV41836.1"/>
    <property type="molecule type" value="Genomic_DNA"/>
</dbReference>
<name>A0A314ZL15_9EURY</name>
<sequence length="858" mass="95902">MNFVDFLFENSKDLDKIAIEYGDNYINYSNLYSQVNSLASYLNDKYGTGNQIMLLSENNPFFIISYLAILKSGNIAVLAETRISDHDLETVLSNCSIECLFTQSKYTSKFNNNNSVFTENVFDGRPEVTENCTHVVNPNDLAVIIFTSGSTGAKKGVMLSHGNLISNTDSIVEYLGLDKSDKVLVALPFFYCYGASLLHTHLRAGGSVVLSNSIFLGSVLKDIDKYRCTGFSGVPSTFQILINRTPFLEQEFPTLRYFTQAGGKLENKFITRIADAFPDKSFYVMYGATEATSRMSYLPPHLIKEKLGSIGKGIPGVKLEVLNSSGNPIKPGEIGEITAVGENIMQGYLNDTEGTKKKVKNGRLYTDDLATIDEDGFIYIVGRANNLIKSAGYRIAPNEIQDIINGIKGVNTSAVIGINDDIMGEAVTAVVKPSDSGSDELKKHIISVCSKNLPSYKVPKHIVFMDAFPLNSSNKIDRIKLKETVEENLLKSNNPKLDSVDEILKVDPYSLTDSEKEAILLPILKEQLQKAQNNPHIKNFFEKQNISVSDINSLEDIPPLPVQMFKYFDLEICPKDEVYKILQSSGTTSGKKSRVPLSKTTTINQTKALKSILSDYLGNKRRIFLVIDHEGMNNSVDTFSARTAGIRGLSIFSKKIFYLLKEENGKLVLNLPVIKEVIEKYADYDVYVFGFTYIIWSTFYKQILDEDLNFNFNDIKIFHSGGWKKLKNEQVSKEIFSDSIANIFNTESKNVLDFYGMAEQTGIIFVDCEYGNKHVPAFSQVIVRDPQTLKTCDVNQIGMIEVMSVLADSYYGQAILTEDLGYLVGIDNCPCGRKGRYFRFKSRVEKAEVRGCGDTFKE</sequence>
<dbReference type="AlphaFoldDB" id="A0A314ZL15"/>
<evidence type="ECO:0000313" key="7">
    <source>
        <dbReference type="Proteomes" id="UP000251060"/>
    </source>
</evidence>
<evidence type="ECO:0000256" key="2">
    <source>
        <dbReference type="ARBA" id="ARBA00022598"/>
    </source>
</evidence>
<dbReference type="GO" id="GO:0008218">
    <property type="term" value="P:bioluminescence"/>
    <property type="evidence" value="ECO:0007669"/>
    <property type="project" value="InterPro"/>
</dbReference>
<evidence type="ECO:0000259" key="5">
    <source>
        <dbReference type="Pfam" id="PF13193"/>
    </source>
</evidence>
<feature type="domain" description="AMP-dependent synthetase/ligase" evidence="3">
    <location>
        <begin position="13"/>
        <end position="349"/>
    </location>
</feature>
<dbReference type="Pfam" id="PF00501">
    <property type="entry name" value="AMP-binding"/>
    <property type="match status" value="1"/>
</dbReference>
<dbReference type="Gene3D" id="3.30.300.30">
    <property type="match status" value="1"/>
</dbReference>
<dbReference type="Pfam" id="PF04443">
    <property type="entry name" value="LuxE"/>
    <property type="match status" value="1"/>
</dbReference>
<keyword evidence="2 6" id="KW-0436">Ligase</keyword>
<dbReference type="InterPro" id="IPR025110">
    <property type="entry name" value="AMP-bd_C"/>
</dbReference>
<protein>
    <submittedName>
        <fullName evidence="6">Acyl-CoA synthetase (AMP-forming)/AMP-acid ligase II</fullName>
    </submittedName>
</protein>
<evidence type="ECO:0000259" key="3">
    <source>
        <dbReference type="Pfam" id="PF00501"/>
    </source>
</evidence>
<dbReference type="GO" id="GO:0006631">
    <property type="term" value="P:fatty acid metabolic process"/>
    <property type="evidence" value="ECO:0007669"/>
    <property type="project" value="TreeGrafter"/>
</dbReference>
<reference evidence="6 7" key="1">
    <citation type="submission" date="2018-02" db="EMBL/GenBank/DDBJ databases">
        <title>Subsurface microbial communities from deep shales in Ohio and West Virginia, USA.</title>
        <authorList>
            <person name="Wrighton K."/>
        </authorList>
    </citation>
    <scope>NUCLEOTIDE SEQUENCE [LARGE SCALE GENOMIC DNA]</scope>
    <source>
        <strain evidence="6 7">DSM 10369</strain>
    </source>
</reference>
<accession>A0A314ZL15</accession>
<evidence type="ECO:0000259" key="4">
    <source>
        <dbReference type="Pfam" id="PF04443"/>
    </source>
</evidence>
<dbReference type="Proteomes" id="UP000251060">
    <property type="component" value="Unassembled WGS sequence"/>
</dbReference>
<evidence type="ECO:0000313" key="6">
    <source>
        <dbReference type="EMBL" id="PQV41836.1"/>
    </source>
</evidence>
<dbReference type="PANTHER" id="PTHR43201">
    <property type="entry name" value="ACYL-COA SYNTHETASE"/>
    <property type="match status" value="1"/>
</dbReference>
<comment type="similarity">
    <text evidence="1">Belongs to the ATP-dependent AMP-binding enzyme family.</text>
</comment>
<dbReference type="PANTHER" id="PTHR43201:SF5">
    <property type="entry name" value="MEDIUM-CHAIN ACYL-COA LIGASE ACSF2, MITOCHONDRIAL"/>
    <property type="match status" value="1"/>
</dbReference>
<evidence type="ECO:0000256" key="1">
    <source>
        <dbReference type="ARBA" id="ARBA00006432"/>
    </source>
</evidence>